<evidence type="ECO:0008006" key="4">
    <source>
        <dbReference type="Google" id="ProtNLM"/>
    </source>
</evidence>
<dbReference type="SUPFAM" id="SSF54427">
    <property type="entry name" value="NTF2-like"/>
    <property type="match status" value="1"/>
</dbReference>
<name>A0A0H1B3G1_9EURO</name>
<dbReference type="InterPro" id="IPR009959">
    <property type="entry name" value="Cyclase_SnoaL-like"/>
</dbReference>
<feature type="region of interest" description="Disordered" evidence="1">
    <location>
        <begin position="1"/>
        <end position="28"/>
    </location>
</feature>
<proteinExistence type="predicted"/>
<dbReference type="GO" id="GO:0030638">
    <property type="term" value="P:polyketide metabolic process"/>
    <property type="evidence" value="ECO:0007669"/>
    <property type="project" value="InterPro"/>
</dbReference>
<dbReference type="Gene3D" id="3.10.450.50">
    <property type="match status" value="1"/>
</dbReference>
<reference evidence="3" key="1">
    <citation type="journal article" date="2015" name="PLoS Genet.">
        <title>The dynamic genome and transcriptome of the human fungal pathogen Blastomyces and close relative Emmonsia.</title>
        <authorList>
            <person name="Munoz J.F."/>
            <person name="Gauthier G.M."/>
            <person name="Desjardins C.A."/>
            <person name="Gallo J.E."/>
            <person name="Holder J."/>
            <person name="Sullivan T.D."/>
            <person name="Marty A.J."/>
            <person name="Carmen J.C."/>
            <person name="Chen Z."/>
            <person name="Ding L."/>
            <person name="Gujja S."/>
            <person name="Magrini V."/>
            <person name="Misas E."/>
            <person name="Mitreva M."/>
            <person name="Priest M."/>
            <person name="Saif S."/>
            <person name="Whiston E.A."/>
            <person name="Young S."/>
            <person name="Zeng Q."/>
            <person name="Goldman W.E."/>
            <person name="Mardis E.R."/>
            <person name="Taylor J.W."/>
            <person name="McEwen J.G."/>
            <person name="Clay O.K."/>
            <person name="Klein B.S."/>
            <person name="Cuomo C.A."/>
        </authorList>
    </citation>
    <scope>NUCLEOTIDE SEQUENCE [LARGE SCALE GENOMIC DNA]</scope>
    <source>
        <strain evidence="3">UAMH 139</strain>
    </source>
</reference>
<dbReference type="PANTHER" id="PTHR38436:SF3">
    <property type="entry name" value="CARBOXYMETHYLENEBUTENOLIDASE-RELATED"/>
    <property type="match status" value="1"/>
</dbReference>
<protein>
    <recommendedName>
        <fullName evidence="4">SnoaL-like domain-containing protein</fullName>
    </recommendedName>
</protein>
<evidence type="ECO:0000256" key="1">
    <source>
        <dbReference type="SAM" id="MobiDB-lite"/>
    </source>
</evidence>
<sequence>MRRRFSTDGLRRTTSSIREHLSPLRRHSSHSEVDTMHFSWPSGRARLVITADTRDFDQEMMQHFKDEAFEVAYLPYNGLAREYNGQLQRLEDPLELGEKYAIVAFGEAASLVLEACTKPMPKLCAVVAYYPPRIPRPTGDFPSQLRLTIHLAGTQKFGGKNNCYTYLHAKPGFAELDNPEYDEISARLAWSRTLACLLQGFEIYRDLEPVWERHINMLYSRKDARGAVRTMTEDSYVNFVPTMTGGFGSDELFRFYADYFIPGTPPSLNIRLISRTVGTNRIVDEMFVTFRHTHEIPWMLPGIPPTDKEVAIALVSIVTVRGNKLCHENVYWDQAGVLVQLGLLDPKYVPAGFNEVARTNGKAKEGDDESASDRNVDALPVVGAEGAWKLFDEESQQSNELIQDWR</sequence>
<evidence type="ECO:0000313" key="3">
    <source>
        <dbReference type="Proteomes" id="UP000053573"/>
    </source>
</evidence>
<keyword evidence="3" id="KW-1185">Reference proteome</keyword>
<dbReference type="STRING" id="2060906.A0A0H1B3G1"/>
<dbReference type="PANTHER" id="PTHR38436">
    <property type="entry name" value="POLYKETIDE CYCLASE SNOAL-LIKE DOMAIN"/>
    <property type="match status" value="1"/>
</dbReference>
<comment type="caution">
    <text evidence="2">The sequence shown here is derived from an EMBL/GenBank/DDBJ whole genome shotgun (WGS) entry which is preliminary data.</text>
</comment>
<dbReference type="AlphaFoldDB" id="A0A0H1B3G1"/>
<dbReference type="InterPro" id="IPR032710">
    <property type="entry name" value="NTF2-like_dom_sf"/>
</dbReference>
<dbReference type="Proteomes" id="UP000053573">
    <property type="component" value="Unassembled WGS sequence"/>
</dbReference>
<gene>
    <name evidence="2" type="ORF">EMPG_10943</name>
</gene>
<feature type="compositionally biased region" description="Basic and acidic residues" evidence="1">
    <location>
        <begin position="1"/>
        <end position="22"/>
    </location>
</feature>
<evidence type="ECO:0000313" key="2">
    <source>
        <dbReference type="EMBL" id="KLJ05547.1"/>
    </source>
</evidence>
<dbReference type="EMBL" id="LDEV01003588">
    <property type="protein sequence ID" value="KLJ05547.1"/>
    <property type="molecule type" value="Genomic_DNA"/>
</dbReference>
<organism evidence="2 3">
    <name type="scientific">Blastomyces silverae</name>
    <dbReference type="NCBI Taxonomy" id="2060906"/>
    <lineage>
        <taxon>Eukaryota</taxon>
        <taxon>Fungi</taxon>
        <taxon>Dikarya</taxon>
        <taxon>Ascomycota</taxon>
        <taxon>Pezizomycotina</taxon>
        <taxon>Eurotiomycetes</taxon>
        <taxon>Eurotiomycetidae</taxon>
        <taxon>Onygenales</taxon>
        <taxon>Ajellomycetaceae</taxon>
        <taxon>Blastomyces</taxon>
    </lineage>
</organism>
<dbReference type="OrthoDB" id="5440at2759"/>
<accession>A0A0H1B3G1</accession>